<keyword evidence="2" id="KW-1185">Reference proteome</keyword>
<dbReference type="AlphaFoldDB" id="A0A6M0RPH7"/>
<dbReference type="Proteomes" id="UP000481033">
    <property type="component" value="Unassembled WGS sequence"/>
</dbReference>
<gene>
    <name evidence="1" type="ORF">DXZ20_21365</name>
</gene>
<dbReference type="InterPro" id="IPR016024">
    <property type="entry name" value="ARM-type_fold"/>
</dbReference>
<protein>
    <submittedName>
        <fullName evidence="1">DNA alkylation repair protein</fullName>
    </submittedName>
</protein>
<dbReference type="SUPFAM" id="SSF48371">
    <property type="entry name" value="ARM repeat"/>
    <property type="match status" value="1"/>
</dbReference>
<dbReference type="Gene3D" id="1.25.40.290">
    <property type="entry name" value="ARM repeat domains"/>
    <property type="match status" value="1"/>
</dbReference>
<evidence type="ECO:0000313" key="2">
    <source>
        <dbReference type="Proteomes" id="UP000481033"/>
    </source>
</evidence>
<name>A0A6M0RPH7_9CYAN</name>
<reference evidence="1 2" key="1">
    <citation type="journal article" date="2020" name="Microb. Ecol.">
        <title>Ecogenomics of the Marine Benthic Filamentous Cyanobacterium Adonisia.</title>
        <authorList>
            <person name="Walter J.M."/>
            <person name="Coutinho F.H."/>
            <person name="Leomil L."/>
            <person name="Hargreaves P.I."/>
            <person name="Campeao M.E."/>
            <person name="Vieira V.V."/>
            <person name="Silva B.S."/>
            <person name="Fistarol G.O."/>
            <person name="Salomon P.S."/>
            <person name="Sawabe T."/>
            <person name="Mino S."/>
            <person name="Hosokawa M."/>
            <person name="Miyashita H."/>
            <person name="Maruyama F."/>
            <person name="van Verk M.C."/>
            <person name="Dutilh B.E."/>
            <person name="Thompson C.C."/>
            <person name="Thompson F.L."/>
        </authorList>
    </citation>
    <scope>NUCLEOTIDE SEQUENCE [LARGE SCALE GENOMIC DNA]</scope>
    <source>
        <strain evidence="1 2">CCMR0081</strain>
    </source>
</reference>
<sequence length="377" mass="43133">MKAKSSFSLKDQLFNSDKVEYLATLMVQAFPDFAQEKFHQDVVKAFPKLELKERIAHISTCLHRYLPDDYGESLAIILKSLPSELDPTKTDDDFGDFIFAPFSLYVALHGCSSEYLDVSLSGLKEITKRFSAEYAIRYFINAFPDETLGFLSDCADDDNYHVRRWASEGTRPKLPWAQKLTIDYQKPLPILESLYADKTRYVTRSVANHLNDISKVDPNLVIDLLKSWIKSKRQTEKEISFITKHALRTLTKQGHKDALKLIGFGSKPDITITNFSTSTPQVKVGDAFEFSFDIRAHKSQKLLVDYLMYFANDGKKRTQKVFKIKQVDLKKGEVVALKKKHPMRLMTTRRLMLGEHQIILQVNGQACGSLTFELIEA</sequence>
<organism evidence="1 2">
    <name type="scientific">Adonisia turfae CCMR0081</name>
    <dbReference type="NCBI Taxonomy" id="2292702"/>
    <lineage>
        <taxon>Bacteria</taxon>
        <taxon>Bacillati</taxon>
        <taxon>Cyanobacteriota</taxon>
        <taxon>Adonisia</taxon>
        <taxon>Adonisia turfae</taxon>
    </lineage>
</organism>
<proteinExistence type="predicted"/>
<evidence type="ECO:0000313" key="1">
    <source>
        <dbReference type="EMBL" id="NEZ58147.1"/>
    </source>
</evidence>
<accession>A0A6M0RPH7</accession>
<dbReference type="EMBL" id="QXHD01000004">
    <property type="protein sequence ID" value="NEZ58147.1"/>
    <property type="molecule type" value="Genomic_DNA"/>
</dbReference>
<dbReference type="RefSeq" id="WP_163700492.1">
    <property type="nucleotide sequence ID" value="NZ_QXHD01000004.1"/>
</dbReference>
<comment type="caution">
    <text evidence="1">The sequence shown here is derived from an EMBL/GenBank/DDBJ whole genome shotgun (WGS) entry which is preliminary data.</text>
</comment>